<dbReference type="AlphaFoldDB" id="A0AA88GXF4"/>
<dbReference type="Pfam" id="PF00466">
    <property type="entry name" value="Ribosomal_L10"/>
    <property type="match status" value="1"/>
</dbReference>
<evidence type="ECO:0000256" key="3">
    <source>
        <dbReference type="ARBA" id="ARBA00023274"/>
    </source>
</evidence>
<dbReference type="InterPro" id="IPR001790">
    <property type="entry name" value="Ribosomal_uL10"/>
</dbReference>
<sequence length="356" mass="41300">MPRFEFPLTGLRKFKLDKSSPFYASDRKILKSKATQQLTELLERFNYILILKISGVEQTEIQQLKSAFSDHCELYSEFYVGKHSLTRLAIDEFIQRIMVKNENRDHVIDTNNSSFQIHSSSTSHQKDQEQLISALKQFKELLVGEIALLFTNCEDFSALKKVMSKHLSVKAARVGTVMKEDVYFQGSTGLDPRFMNVFHINNIYPKIRMGQIEFERKEKLLKAREVCTIQKIRMLNMLKLKVVHDQVEPLYLFSKNDAFVVNTEILERDWFENCVESANQITALSMECSLVNELTIIADIKKGIFDLVALDTETQCEMRYMIRKVTPPANDDDSESEDDQNLFESEPEFDLLDLFS</sequence>
<dbReference type="Gene3D" id="3.90.105.20">
    <property type="match status" value="1"/>
</dbReference>
<evidence type="ECO:0000256" key="1">
    <source>
        <dbReference type="ARBA" id="ARBA00008889"/>
    </source>
</evidence>
<dbReference type="InterPro" id="IPR043164">
    <property type="entry name" value="Ribosomal_uL10-like_insert_sf"/>
</dbReference>
<dbReference type="GeneID" id="68103987"/>
<comment type="caution">
    <text evidence="5">The sequence shown here is derived from an EMBL/GenBank/DDBJ whole genome shotgun (WGS) entry which is preliminary data.</text>
</comment>
<dbReference type="RefSeq" id="XP_044554702.1">
    <property type="nucleotide sequence ID" value="XM_044687199.1"/>
</dbReference>
<proteinExistence type="inferred from homology"/>
<reference evidence="5 6" key="1">
    <citation type="journal article" date="2018" name="BMC Genomics">
        <title>The genome of Naegleria lovaniensis, the basis for a comparative approach to unravel pathogenicity factors of the human pathogenic amoeba N. fowleri.</title>
        <authorList>
            <person name="Liechti N."/>
            <person name="Schurch N."/>
            <person name="Bruggmann R."/>
            <person name="Wittwer M."/>
        </authorList>
    </citation>
    <scope>NUCLEOTIDE SEQUENCE [LARGE SCALE GENOMIC DNA]</scope>
    <source>
        <strain evidence="5 6">ATCC 30569</strain>
    </source>
</reference>
<keyword evidence="2" id="KW-0689">Ribosomal protein</keyword>
<dbReference type="GO" id="GO:0002181">
    <property type="term" value="P:cytoplasmic translation"/>
    <property type="evidence" value="ECO:0007669"/>
    <property type="project" value="TreeGrafter"/>
</dbReference>
<comment type="similarity">
    <text evidence="1">Belongs to the universal ribosomal protein uL10 family.</text>
</comment>
<dbReference type="EMBL" id="PYSW02000004">
    <property type="protein sequence ID" value="KAG2392808.1"/>
    <property type="molecule type" value="Genomic_DNA"/>
</dbReference>
<keyword evidence="3" id="KW-0687">Ribonucleoprotein</keyword>
<feature type="compositionally biased region" description="Acidic residues" evidence="4">
    <location>
        <begin position="330"/>
        <end position="356"/>
    </location>
</feature>
<evidence type="ECO:0000256" key="2">
    <source>
        <dbReference type="ARBA" id="ARBA00022980"/>
    </source>
</evidence>
<organism evidence="5 6">
    <name type="scientific">Naegleria lovaniensis</name>
    <name type="common">Amoeba</name>
    <dbReference type="NCBI Taxonomy" id="51637"/>
    <lineage>
        <taxon>Eukaryota</taxon>
        <taxon>Discoba</taxon>
        <taxon>Heterolobosea</taxon>
        <taxon>Tetramitia</taxon>
        <taxon>Eutetramitia</taxon>
        <taxon>Vahlkampfiidae</taxon>
        <taxon>Naegleria</taxon>
    </lineage>
</organism>
<dbReference type="Proteomes" id="UP000816034">
    <property type="component" value="Unassembled WGS sequence"/>
</dbReference>
<accession>A0AA88GXF4</accession>
<dbReference type="GO" id="GO:0070180">
    <property type="term" value="F:large ribosomal subunit rRNA binding"/>
    <property type="evidence" value="ECO:0007669"/>
    <property type="project" value="TreeGrafter"/>
</dbReference>
<dbReference type="GO" id="GO:0000027">
    <property type="term" value="P:ribosomal large subunit assembly"/>
    <property type="evidence" value="ECO:0007669"/>
    <property type="project" value="TreeGrafter"/>
</dbReference>
<feature type="region of interest" description="Disordered" evidence="4">
    <location>
        <begin position="326"/>
        <end position="356"/>
    </location>
</feature>
<evidence type="ECO:0000313" key="5">
    <source>
        <dbReference type="EMBL" id="KAG2392808.1"/>
    </source>
</evidence>
<dbReference type="InterPro" id="IPR050323">
    <property type="entry name" value="Ribosomal_protein_uL10"/>
</dbReference>
<name>A0AA88GXF4_NAELO</name>
<dbReference type="PANTHER" id="PTHR45699">
    <property type="entry name" value="60S ACIDIC RIBOSOMAL PROTEIN P0"/>
    <property type="match status" value="1"/>
</dbReference>
<dbReference type="SUPFAM" id="SSF160369">
    <property type="entry name" value="Ribosomal protein L10-like"/>
    <property type="match status" value="1"/>
</dbReference>
<gene>
    <name evidence="5" type="ORF">C9374_011533</name>
</gene>
<evidence type="ECO:0000313" key="6">
    <source>
        <dbReference type="Proteomes" id="UP000816034"/>
    </source>
</evidence>
<dbReference type="GO" id="GO:0003735">
    <property type="term" value="F:structural constituent of ribosome"/>
    <property type="evidence" value="ECO:0007669"/>
    <property type="project" value="TreeGrafter"/>
</dbReference>
<keyword evidence="6" id="KW-1185">Reference proteome</keyword>
<protein>
    <submittedName>
        <fullName evidence="5">Uncharacterized protein</fullName>
    </submittedName>
</protein>
<evidence type="ECO:0000256" key="4">
    <source>
        <dbReference type="SAM" id="MobiDB-lite"/>
    </source>
</evidence>
<dbReference type="InterPro" id="IPR043141">
    <property type="entry name" value="Ribosomal_uL10-like_sf"/>
</dbReference>
<dbReference type="Gene3D" id="3.30.70.1730">
    <property type="match status" value="1"/>
</dbReference>
<dbReference type="GO" id="GO:0022625">
    <property type="term" value="C:cytosolic large ribosomal subunit"/>
    <property type="evidence" value="ECO:0007669"/>
    <property type="project" value="TreeGrafter"/>
</dbReference>
<dbReference type="PANTHER" id="PTHR45699:SF3">
    <property type="entry name" value="LARGE RIBOSOMAL SUBUNIT PROTEIN UL10"/>
    <property type="match status" value="1"/>
</dbReference>